<organism evidence="4 5">
    <name type="scientific">Agromyces tropicus</name>
    <dbReference type="NCBI Taxonomy" id="555371"/>
    <lineage>
        <taxon>Bacteria</taxon>
        <taxon>Bacillati</taxon>
        <taxon>Actinomycetota</taxon>
        <taxon>Actinomycetes</taxon>
        <taxon>Micrococcales</taxon>
        <taxon>Microbacteriaceae</taxon>
        <taxon>Agromyces</taxon>
    </lineage>
</organism>
<accession>A0ABP5G527</accession>
<protein>
    <submittedName>
        <fullName evidence="4">Acyltransferase family protein</fullName>
    </submittedName>
</protein>
<dbReference type="Pfam" id="PF01757">
    <property type="entry name" value="Acyl_transf_3"/>
    <property type="match status" value="1"/>
</dbReference>
<name>A0ABP5G527_9MICO</name>
<feature type="domain" description="Acyltransferase 3" evidence="3">
    <location>
        <begin position="23"/>
        <end position="330"/>
    </location>
</feature>
<keyword evidence="4" id="KW-0012">Acyltransferase</keyword>
<keyword evidence="2" id="KW-1133">Transmembrane helix</keyword>
<dbReference type="RefSeq" id="WP_344375227.1">
    <property type="nucleotide sequence ID" value="NZ_BAAAPW010000004.1"/>
</dbReference>
<sequence>MDPTTQPRAHRPPHRKRRVPLWDNARWIAITLVVVGHGILPLIAEDDVAYSFYLFIYSFHVAVFVTVSGYFAKSGPPNARAMRQILTDIVFPYLIFETIWTALKALLGWNVVLDYTSPSWTLWFLIALAIWRIVLPYLVLLRYPLIIAIVISIGAGYTTEIDSTLALTRTFGMLPFFVFGWKLRQWRITDRWLELSTAATWRWRAGAIALFAVLLVALPAAIETWRDLRLRRFMLYDESYVAIGYDEPWSGAIRLFLLLLALLLAVAFLILMPRRTTWFTAFGSATMYIYLLHSFVLFPLRETPLLEGDQPWWVLPAMIVFCVGVSVVLSLNPVRRVFRPLVEPRARWLFRPEPATATGTIVLPEDALPPLPSTRRTPDLPPPPPAADTGAPAADARDGAAGDAADGPGDPDGGEPGSRA</sequence>
<feature type="transmembrane region" description="Helical" evidence="2">
    <location>
        <begin position="115"/>
        <end position="134"/>
    </location>
</feature>
<feature type="transmembrane region" description="Helical" evidence="2">
    <location>
        <begin position="165"/>
        <end position="183"/>
    </location>
</feature>
<feature type="transmembrane region" description="Helical" evidence="2">
    <location>
        <begin position="25"/>
        <end position="44"/>
    </location>
</feature>
<comment type="caution">
    <text evidence="4">The sequence shown here is derived from an EMBL/GenBank/DDBJ whole genome shotgun (WGS) entry which is preliminary data.</text>
</comment>
<keyword evidence="4" id="KW-0808">Transferase</keyword>
<keyword evidence="2" id="KW-0472">Membrane</keyword>
<feature type="transmembrane region" description="Helical" evidence="2">
    <location>
        <begin position="50"/>
        <end position="72"/>
    </location>
</feature>
<proteinExistence type="predicted"/>
<evidence type="ECO:0000313" key="5">
    <source>
        <dbReference type="Proteomes" id="UP001501196"/>
    </source>
</evidence>
<evidence type="ECO:0000259" key="3">
    <source>
        <dbReference type="Pfam" id="PF01757"/>
    </source>
</evidence>
<feature type="transmembrane region" description="Helical" evidence="2">
    <location>
        <begin position="203"/>
        <end position="222"/>
    </location>
</feature>
<feature type="transmembrane region" description="Helical" evidence="2">
    <location>
        <begin position="278"/>
        <end position="300"/>
    </location>
</feature>
<evidence type="ECO:0000313" key="4">
    <source>
        <dbReference type="EMBL" id="GAA2040325.1"/>
    </source>
</evidence>
<gene>
    <name evidence="4" type="ORF">GCM10009819_27250</name>
</gene>
<dbReference type="PANTHER" id="PTHR37312">
    <property type="entry name" value="MEMBRANE-BOUND ACYLTRANSFERASE YKRP-RELATED"/>
    <property type="match status" value="1"/>
</dbReference>
<feature type="transmembrane region" description="Helical" evidence="2">
    <location>
        <begin position="312"/>
        <end position="331"/>
    </location>
</feature>
<reference evidence="5" key="1">
    <citation type="journal article" date="2019" name="Int. J. Syst. Evol. Microbiol.">
        <title>The Global Catalogue of Microorganisms (GCM) 10K type strain sequencing project: providing services to taxonomists for standard genome sequencing and annotation.</title>
        <authorList>
            <consortium name="The Broad Institute Genomics Platform"/>
            <consortium name="The Broad Institute Genome Sequencing Center for Infectious Disease"/>
            <person name="Wu L."/>
            <person name="Ma J."/>
        </authorList>
    </citation>
    <scope>NUCLEOTIDE SEQUENCE [LARGE SCALE GENOMIC DNA]</scope>
    <source>
        <strain evidence="5">JCM 15672</strain>
    </source>
</reference>
<dbReference type="GO" id="GO:0016746">
    <property type="term" value="F:acyltransferase activity"/>
    <property type="evidence" value="ECO:0007669"/>
    <property type="project" value="UniProtKB-KW"/>
</dbReference>
<dbReference type="Proteomes" id="UP001501196">
    <property type="component" value="Unassembled WGS sequence"/>
</dbReference>
<feature type="transmembrane region" description="Helical" evidence="2">
    <location>
        <begin position="141"/>
        <end position="159"/>
    </location>
</feature>
<evidence type="ECO:0000256" key="1">
    <source>
        <dbReference type="SAM" id="MobiDB-lite"/>
    </source>
</evidence>
<feature type="transmembrane region" description="Helical" evidence="2">
    <location>
        <begin position="84"/>
        <end position="103"/>
    </location>
</feature>
<dbReference type="InterPro" id="IPR002656">
    <property type="entry name" value="Acyl_transf_3_dom"/>
</dbReference>
<feature type="transmembrane region" description="Helical" evidence="2">
    <location>
        <begin position="252"/>
        <end position="271"/>
    </location>
</feature>
<dbReference type="InterPro" id="IPR052734">
    <property type="entry name" value="Nod_factor_acetyltransferase"/>
</dbReference>
<evidence type="ECO:0000256" key="2">
    <source>
        <dbReference type="SAM" id="Phobius"/>
    </source>
</evidence>
<keyword evidence="2" id="KW-0812">Transmembrane</keyword>
<feature type="compositionally biased region" description="Gly residues" evidence="1">
    <location>
        <begin position="410"/>
        <end position="420"/>
    </location>
</feature>
<dbReference type="EMBL" id="BAAAPW010000004">
    <property type="protein sequence ID" value="GAA2040325.1"/>
    <property type="molecule type" value="Genomic_DNA"/>
</dbReference>
<dbReference type="PANTHER" id="PTHR37312:SF1">
    <property type="entry name" value="MEMBRANE-BOUND ACYLTRANSFERASE YKRP-RELATED"/>
    <property type="match status" value="1"/>
</dbReference>
<feature type="region of interest" description="Disordered" evidence="1">
    <location>
        <begin position="361"/>
        <end position="420"/>
    </location>
</feature>
<keyword evidence="5" id="KW-1185">Reference proteome</keyword>